<comment type="similarity">
    <text evidence="1 4">Belongs to the universal ribosomal protein uL16 family.</text>
</comment>
<dbReference type="EMBL" id="MFLH01000046">
    <property type="protein sequence ID" value="OGG63931.1"/>
    <property type="molecule type" value="Genomic_DNA"/>
</dbReference>
<reference evidence="7 8" key="1">
    <citation type="journal article" date="2016" name="Nat. Commun.">
        <title>Thousands of microbial genomes shed light on interconnected biogeochemical processes in an aquifer system.</title>
        <authorList>
            <person name="Anantharaman K."/>
            <person name="Brown C.T."/>
            <person name="Hug L.A."/>
            <person name="Sharon I."/>
            <person name="Castelle C.J."/>
            <person name="Probst A.J."/>
            <person name="Thomas B.C."/>
            <person name="Singh A."/>
            <person name="Wilkins M.J."/>
            <person name="Karaoz U."/>
            <person name="Brodie E.L."/>
            <person name="Williams K.H."/>
            <person name="Hubbard S.S."/>
            <person name="Banfield J.F."/>
        </authorList>
    </citation>
    <scope>NUCLEOTIDE SEQUENCE [LARGE SCALE GENOMIC DNA]</scope>
</reference>
<dbReference type="InterPro" id="IPR036920">
    <property type="entry name" value="Ribosomal_uL16_sf"/>
</dbReference>
<keyword evidence="5" id="KW-0694">RNA-binding</keyword>
<dbReference type="GO" id="GO:0003735">
    <property type="term" value="F:structural constituent of ribosome"/>
    <property type="evidence" value="ECO:0007669"/>
    <property type="project" value="InterPro"/>
</dbReference>
<dbReference type="PRINTS" id="PR00060">
    <property type="entry name" value="RIBOSOMALL16"/>
</dbReference>
<dbReference type="GO" id="GO:0000049">
    <property type="term" value="F:tRNA binding"/>
    <property type="evidence" value="ECO:0007669"/>
    <property type="project" value="UniProtKB-KW"/>
</dbReference>
<dbReference type="PANTHER" id="PTHR12220:SF13">
    <property type="entry name" value="LARGE RIBOSOMAL SUBUNIT PROTEIN UL16M"/>
    <property type="match status" value="1"/>
</dbReference>
<keyword evidence="5" id="KW-0820">tRNA-binding</keyword>
<organism evidence="7 8">
    <name type="scientific">Candidatus Kaiserbacteria bacterium RIFCSPHIGHO2_02_FULL_54_11b</name>
    <dbReference type="NCBI Taxonomy" id="1798494"/>
    <lineage>
        <taxon>Bacteria</taxon>
        <taxon>Candidatus Kaiseribacteriota</taxon>
    </lineage>
</organism>
<keyword evidence="3 4" id="KW-0687">Ribonucleoprotein</keyword>
<keyword evidence="5" id="KW-0699">rRNA-binding</keyword>
<feature type="region of interest" description="Disordered" evidence="6">
    <location>
        <begin position="1"/>
        <end position="27"/>
    </location>
</feature>
<dbReference type="Proteomes" id="UP000178328">
    <property type="component" value="Unassembled WGS sequence"/>
</dbReference>
<dbReference type="CDD" id="cd01433">
    <property type="entry name" value="Ribosomal_L16_L10e"/>
    <property type="match status" value="1"/>
</dbReference>
<dbReference type="STRING" id="1798494.A3C18_01885"/>
<evidence type="ECO:0000256" key="2">
    <source>
        <dbReference type="ARBA" id="ARBA00022980"/>
    </source>
</evidence>
<dbReference type="NCBIfam" id="TIGR01164">
    <property type="entry name" value="rplP_bact"/>
    <property type="match status" value="1"/>
</dbReference>
<evidence type="ECO:0000256" key="6">
    <source>
        <dbReference type="SAM" id="MobiDB-lite"/>
    </source>
</evidence>
<evidence type="ECO:0000256" key="1">
    <source>
        <dbReference type="ARBA" id="ARBA00008931"/>
    </source>
</evidence>
<evidence type="ECO:0000313" key="8">
    <source>
        <dbReference type="Proteomes" id="UP000178328"/>
    </source>
</evidence>
<evidence type="ECO:0000256" key="5">
    <source>
        <dbReference type="RuleBase" id="RU004414"/>
    </source>
</evidence>
<comment type="caution">
    <text evidence="7">The sequence shown here is derived from an EMBL/GenBank/DDBJ whole genome shotgun (WGS) entry which is preliminary data.</text>
</comment>
<dbReference type="InterPro" id="IPR000114">
    <property type="entry name" value="Ribosomal_uL16_bact-type"/>
</dbReference>
<dbReference type="InterPro" id="IPR047873">
    <property type="entry name" value="Ribosomal_uL16"/>
</dbReference>
<evidence type="ECO:0000256" key="4">
    <source>
        <dbReference type="RuleBase" id="RU004413"/>
    </source>
</evidence>
<comment type="function">
    <text evidence="5">Binds 23S rRNA and is also seen to make contacts with the A and possibly P site tRNAs.</text>
</comment>
<dbReference type="SUPFAM" id="SSF54686">
    <property type="entry name" value="Ribosomal protein L16p/L10e"/>
    <property type="match status" value="1"/>
</dbReference>
<proteinExistence type="inferred from homology"/>
<dbReference type="GO" id="GO:0022625">
    <property type="term" value="C:cytosolic large ribosomal subunit"/>
    <property type="evidence" value="ECO:0007669"/>
    <property type="project" value="TreeGrafter"/>
</dbReference>
<keyword evidence="2 4" id="KW-0689">Ribosomal protein</keyword>
<dbReference type="GO" id="GO:0006412">
    <property type="term" value="P:translation"/>
    <property type="evidence" value="ECO:0007669"/>
    <property type="project" value="InterPro"/>
</dbReference>
<dbReference type="Gene3D" id="3.90.1170.10">
    <property type="entry name" value="Ribosomal protein L10e/L16"/>
    <property type="match status" value="1"/>
</dbReference>
<evidence type="ECO:0000256" key="3">
    <source>
        <dbReference type="ARBA" id="ARBA00023274"/>
    </source>
</evidence>
<gene>
    <name evidence="7" type="ORF">A3C18_01885</name>
</gene>
<dbReference type="AlphaFoldDB" id="A0A1F6DR74"/>
<sequence>MLAPKKAKYRKWQSGRRREKRLNAPETRGITVAFGSHGLKALTQGRVTSNQIEAARRALTRAGGKSAKIWTRIFPDRPFTRKAAEVRMGSGKGDVQGYLFDVRPGRVIFEIDGAPEAMAREALRKAGTKLPLKA</sequence>
<feature type="non-terminal residue" evidence="7">
    <location>
        <position position="134"/>
    </location>
</feature>
<evidence type="ECO:0000313" key="7">
    <source>
        <dbReference type="EMBL" id="OGG63931.1"/>
    </source>
</evidence>
<dbReference type="Pfam" id="PF00252">
    <property type="entry name" value="Ribosomal_L16"/>
    <property type="match status" value="1"/>
</dbReference>
<dbReference type="InterPro" id="IPR016180">
    <property type="entry name" value="Ribosomal_uL16_dom"/>
</dbReference>
<dbReference type="PANTHER" id="PTHR12220">
    <property type="entry name" value="50S/60S RIBOSOMAL PROTEIN L16"/>
    <property type="match status" value="1"/>
</dbReference>
<accession>A0A1F6DR74</accession>
<comment type="subunit">
    <text evidence="5">Part of the 50S ribosomal subunit.</text>
</comment>
<name>A0A1F6DR74_9BACT</name>
<feature type="compositionally biased region" description="Basic residues" evidence="6">
    <location>
        <begin position="1"/>
        <end position="20"/>
    </location>
</feature>
<protein>
    <recommendedName>
        <fullName evidence="5">50S ribosomal protein L16</fullName>
    </recommendedName>
</protein>
<dbReference type="GO" id="GO:0019843">
    <property type="term" value="F:rRNA binding"/>
    <property type="evidence" value="ECO:0007669"/>
    <property type="project" value="UniProtKB-KW"/>
</dbReference>